<evidence type="ECO:0000313" key="2">
    <source>
        <dbReference type="EMBL" id="MST97117.1"/>
    </source>
</evidence>
<dbReference type="Gene3D" id="3.20.20.80">
    <property type="entry name" value="Glycosidases"/>
    <property type="match status" value="1"/>
</dbReference>
<feature type="signal peptide" evidence="1">
    <location>
        <begin position="1"/>
        <end position="18"/>
    </location>
</feature>
<evidence type="ECO:0008006" key="4">
    <source>
        <dbReference type="Google" id="ProtNLM"/>
    </source>
</evidence>
<feature type="chain" id="PRO_5032697045" description="Carbohydrate binding protein" evidence="1">
    <location>
        <begin position="19"/>
        <end position="686"/>
    </location>
</feature>
<dbReference type="Proteomes" id="UP000435649">
    <property type="component" value="Unassembled WGS sequence"/>
</dbReference>
<keyword evidence="3" id="KW-1185">Reference proteome</keyword>
<dbReference type="InterPro" id="IPR017853">
    <property type="entry name" value="GH"/>
</dbReference>
<gene>
    <name evidence="2" type="ORF">FYJ85_08680</name>
</gene>
<evidence type="ECO:0000256" key="1">
    <source>
        <dbReference type="SAM" id="SignalP"/>
    </source>
</evidence>
<comment type="caution">
    <text evidence="2">The sequence shown here is derived from an EMBL/GenBank/DDBJ whole genome shotgun (WGS) entry which is preliminary data.</text>
</comment>
<dbReference type="AlphaFoldDB" id="A0A844G0K4"/>
<dbReference type="EMBL" id="VUNS01000007">
    <property type="protein sequence ID" value="MST97117.1"/>
    <property type="molecule type" value="Genomic_DNA"/>
</dbReference>
<proteinExistence type="predicted"/>
<organism evidence="2 3">
    <name type="scientific">Victivallis lenta</name>
    <dbReference type="NCBI Taxonomy" id="2606640"/>
    <lineage>
        <taxon>Bacteria</taxon>
        <taxon>Pseudomonadati</taxon>
        <taxon>Lentisphaerota</taxon>
        <taxon>Lentisphaeria</taxon>
        <taxon>Victivallales</taxon>
        <taxon>Victivallaceae</taxon>
        <taxon>Victivallis</taxon>
    </lineage>
</organism>
<evidence type="ECO:0000313" key="3">
    <source>
        <dbReference type="Proteomes" id="UP000435649"/>
    </source>
</evidence>
<dbReference type="RefSeq" id="WP_154417935.1">
    <property type="nucleotide sequence ID" value="NZ_VUNS01000007.1"/>
</dbReference>
<dbReference type="Gene3D" id="2.60.120.260">
    <property type="entry name" value="Galactose-binding domain-like"/>
    <property type="match status" value="1"/>
</dbReference>
<protein>
    <recommendedName>
        <fullName evidence="4">Carbohydrate binding protein</fullName>
    </recommendedName>
</protein>
<dbReference type="SUPFAM" id="SSF51445">
    <property type="entry name" value="(Trans)glycosidases"/>
    <property type="match status" value="1"/>
</dbReference>
<accession>A0A844G0K4</accession>
<name>A0A844G0K4_9BACT</name>
<sequence length="686" mass="76106">MKHLMLFLMMLATVAAVAAETDGWRDLSGQTDRSAGFVLADGEFPSGANGWRNIDGRAVRVAANAGVNGSPALCYERTDPDNYTLVSRSLPLKAGSTYRFGGTVRIEAIKGGYAGIVVELYDADGRWLRNVECPTSADKVCGWTPMEYTVTVAPQEKQCTFVIHLMMPRGATGKVWFDHVFVEELGPRWKLHPVYPTHNLIDAEGGVLRFFSHCTGSFQLPEGVTPSPEQTLELRLETAGRTVLRTVPVKGRIAETELPALPEGDGLLRARLLDPANRLILAWKEMPVKIRKRFGKALPGNCVIDARGRAIVDGKPYMPLGLYTGELTRRDVKRIAESPFNCVMPYGSMQLGPDGEVGGNRAPFEAVKLALDELHANGLKILFSIKDVYRSNPLGPDDYVYRDLKGADETVKRYVEAFRSHPALLAWYTCDEKMADWVDIMTRRRELVNRLDPDHPTWAVFYQPNVEDYLPMLDLFGGDQYPISRISEGYDHHMTSIDRLMGLAEATGIPTWNVPQAHNLNIYSPAEKAADYRDPTGEEMLSLALVQAIHGGKGFVFYSYFDFFRGPAGTEAEPELAEKRWRDACMAAGELKKLEPFLMAEADGPAVEIVESEGKFRARCFTDGNGNYRLLLAGVGPGRTAGTLRVKLPEGLTFRSRTGNTEQRAPGEFRFTGNDIASDIVELNRQ</sequence>
<keyword evidence="1" id="KW-0732">Signal</keyword>
<reference evidence="2 3" key="1">
    <citation type="submission" date="2019-08" db="EMBL/GenBank/DDBJ databases">
        <title>In-depth cultivation of the pig gut microbiome towards novel bacterial diversity and tailored functional studies.</title>
        <authorList>
            <person name="Wylensek D."/>
            <person name="Hitch T.C.A."/>
            <person name="Clavel T."/>
        </authorList>
    </citation>
    <scope>NUCLEOTIDE SEQUENCE [LARGE SCALE GENOMIC DNA]</scope>
    <source>
        <strain evidence="2 3">BBE-744-WT-12</strain>
    </source>
</reference>